<gene>
    <name evidence="10" type="ORF">PECUL_23A025558</name>
</gene>
<feature type="compositionally biased region" description="Basic and acidic residues" evidence="8">
    <location>
        <begin position="698"/>
        <end position="718"/>
    </location>
</feature>
<keyword evidence="2 7" id="KW-0812">Transmembrane</keyword>
<accession>A0AAD1RHY3</accession>
<feature type="transmembrane region" description="Helical" evidence="7">
    <location>
        <begin position="768"/>
        <end position="791"/>
    </location>
</feature>
<dbReference type="PANTHER" id="PTHR45799:SF1">
    <property type="entry name" value="RETICULON-4"/>
    <property type="match status" value="1"/>
</dbReference>
<evidence type="ECO:0000256" key="7">
    <source>
        <dbReference type="RuleBase" id="RU210713"/>
    </source>
</evidence>
<dbReference type="Proteomes" id="UP001295444">
    <property type="component" value="Chromosome 02"/>
</dbReference>
<dbReference type="GO" id="GO:0030182">
    <property type="term" value="P:neuron differentiation"/>
    <property type="evidence" value="ECO:0007669"/>
    <property type="project" value="TreeGrafter"/>
</dbReference>
<dbReference type="EMBL" id="OW240913">
    <property type="protein sequence ID" value="CAH2255214.1"/>
    <property type="molecule type" value="Genomic_DNA"/>
</dbReference>
<evidence type="ECO:0000256" key="3">
    <source>
        <dbReference type="ARBA" id="ARBA00022824"/>
    </source>
</evidence>
<evidence type="ECO:0000256" key="4">
    <source>
        <dbReference type="ARBA" id="ARBA00022989"/>
    </source>
</evidence>
<evidence type="ECO:0000256" key="1">
    <source>
        <dbReference type="ARBA" id="ARBA00004477"/>
    </source>
</evidence>
<feature type="compositionally biased region" description="Basic and acidic residues" evidence="8">
    <location>
        <begin position="498"/>
        <end position="515"/>
    </location>
</feature>
<dbReference type="GO" id="GO:0043005">
    <property type="term" value="C:neuron projection"/>
    <property type="evidence" value="ECO:0007669"/>
    <property type="project" value="TreeGrafter"/>
</dbReference>
<dbReference type="AlphaFoldDB" id="A0AAD1RHY3"/>
<dbReference type="GO" id="GO:0007420">
    <property type="term" value="P:brain development"/>
    <property type="evidence" value="ECO:0007669"/>
    <property type="project" value="TreeGrafter"/>
</dbReference>
<proteinExistence type="predicted"/>
<dbReference type="PANTHER" id="PTHR45799">
    <property type="entry name" value="RETICULON-LIKE PROTEIN"/>
    <property type="match status" value="1"/>
</dbReference>
<comment type="function">
    <text evidence="6">Inhibits amyloid precursor protein processing, probably by blocking BACE1 activity.</text>
</comment>
<evidence type="ECO:0000259" key="9">
    <source>
        <dbReference type="PROSITE" id="PS50845"/>
    </source>
</evidence>
<evidence type="ECO:0000256" key="5">
    <source>
        <dbReference type="ARBA" id="ARBA00023136"/>
    </source>
</evidence>
<evidence type="ECO:0000256" key="8">
    <source>
        <dbReference type="SAM" id="MobiDB-lite"/>
    </source>
</evidence>
<keyword evidence="5 7" id="KW-0472">Membrane</keyword>
<feature type="region of interest" description="Disordered" evidence="8">
    <location>
        <begin position="353"/>
        <end position="374"/>
    </location>
</feature>
<reference evidence="10" key="1">
    <citation type="submission" date="2022-03" db="EMBL/GenBank/DDBJ databases">
        <authorList>
            <person name="Alioto T."/>
            <person name="Alioto T."/>
            <person name="Gomez Garrido J."/>
        </authorList>
    </citation>
    <scope>NUCLEOTIDE SEQUENCE</scope>
</reference>
<dbReference type="GO" id="GO:0014069">
    <property type="term" value="C:postsynaptic density"/>
    <property type="evidence" value="ECO:0007669"/>
    <property type="project" value="TreeGrafter"/>
</dbReference>
<feature type="region of interest" description="Disordered" evidence="8">
    <location>
        <begin position="406"/>
        <end position="462"/>
    </location>
</feature>
<feature type="transmembrane region" description="Helical" evidence="7">
    <location>
        <begin position="877"/>
        <end position="898"/>
    </location>
</feature>
<dbReference type="GO" id="GO:0071787">
    <property type="term" value="P:endoplasmic reticulum tubular network formation"/>
    <property type="evidence" value="ECO:0007669"/>
    <property type="project" value="TreeGrafter"/>
</dbReference>
<dbReference type="FunFam" id="1.20.5.2480:FF:000001">
    <property type="entry name" value="Reticulon"/>
    <property type="match status" value="1"/>
</dbReference>
<dbReference type="PROSITE" id="PS50845">
    <property type="entry name" value="RETICULON"/>
    <property type="match status" value="1"/>
</dbReference>
<keyword evidence="4 7" id="KW-1133">Transmembrane helix</keyword>
<dbReference type="Pfam" id="PF02453">
    <property type="entry name" value="Reticulon"/>
    <property type="match status" value="1"/>
</dbReference>
<evidence type="ECO:0000256" key="2">
    <source>
        <dbReference type="ARBA" id="ARBA00022692"/>
    </source>
</evidence>
<sequence length="935" mass="103121">MQQPYSTMLAGQEELASVLLESASSPPSISPLSADSSKEQVVSVAFHANLTAPEALQEPVSDLHGVSRTVGDTAFSVKLGNEVEPDYSEVSYHKGSSSLGQIKEDVIFSEKGYVVEHPTSQQETVSEDHTPLYAQSAKEMFSGMLKAVGPPHEEFSEIKEALEEQYVDFKPFVKSYEGGYEASTKKFESDIYSLNIEAVKRPEQKYEEDNEIDLSDDISPITPEGPESSEYEMFSLEKSLYPTTVESQVLGNKTDEKKMEEVEAKTTSLESALNFTSLNPFFEHVDRQDDYVTTHDVIGGDLSHVPTKSEGLTPDIVQEAYGSETHDIGIPILGYEPKMDLVQTAAKAVKENAAKSDNVTPTSQTPALFEGTDSVSSPVLPDIVMEAPLTSSSVGLEASVFHPDVSPVSSAPAVSEEKIKFQSEKPPSYEEAVSKSGTQDQDKAAKRVEVKEESPSQEPEAPYISIACDLIKETIPTESAPDFSKAMKDEFESQFSQHFDDSSSESEHSEPSYKHWEPEVVSRKVCDSVTSVKTQSISPEKELKGDLLFKESSQNKSYLHSFQVQSNTSQNPSDFIAKGPVTEVFKSPDKPLQMEEFAVGIQSGKTPSPKYSPIIETADSEKSSPISFMEDAIRTSDDVHVEMVQKAKLPDEPINVPSFGKKEDLYSALYQDPMHVKAKQFQDTDKLNEYAKAVDLTTRDDSSNAKDTKLPPPPKEDAPAVSSTKVKQESKDLAIPAPVLTPALKNSVVDLLYWRDIKKSGAVFGASLFLLLSLTVFSIVSVIAYIALALLSVTISFRIYKGVLQAIQKSDEGHPFRSCLDCDVAVSEDLVKKYSDFALNHINSTIKELRRLFLVEDLVDSLKFAVLMWVFTYIGALFNGLTLLILALISLFSIPVIYERHQTQIDHYLALVNKNVKNISDMVLAKVPGLKRKTE</sequence>
<dbReference type="Gene3D" id="1.20.5.2480">
    <property type="match status" value="1"/>
</dbReference>
<name>A0AAD1RHY3_PELCU</name>
<dbReference type="InterPro" id="IPR003388">
    <property type="entry name" value="Reticulon"/>
</dbReference>
<evidence type="ECO:0000256" key="6">
    <source>
        <dbReference type="ARBA" id="ARBA00037306"/>
    </source>
</evidence>
<evidence type="ECO:0000313" key="10">
    <source>
        <dbReference type="EMBL" id="CAH2255214.1"/>
    </source>
</evidence>
<feature type="region of interest" description="Disordered" evidence="8">
    <location>
        <begin position="698"/>
        <end position="729"/>
    </location>
</feature>
<comment type="subcellular location">
    <subcellularLocation>
        <location evidence="1 7">Endoplasmic reticulum membrane</location>
        <topology evidence="1 7">Multi-pass membrane protein</topology>
    </subcellularLocation>
</comment>
<feature type="domain" description="Reticulon" evidence="9">
    <location>
        <begin position="748"/>
        <end position="935"/>
    </location>
</feature>
<feature type="region of interest" description="Disordered" evidence="8">
    <location>
        <begin position="494"/>
        <end position="515"/>
    </location>
</feature>
<organism evidence="10 11">
    <name type="scientific">Pelobates cultripes</name>
    <name type="common">Western spadefoot toad</name>
    <dbReference type="NCBI Taxonomy" id="61616"/>
    <lineage>
        <taxon>Eukaryota</taxon>
        <taxon>Metazoa</taxon>
        <taxon>Chordata</taxon>
        <taxon>Craniata</taxon>
        <taxon>Vertebrata</taxon>
        <taxon>Euteleostomi</taxon>
        <taxon>Amphibia</taxon>
        <taxon>Batrachia</taxon>
        <taxon>Anura</taxon>
        <taxon>Pelobatoidea</taxon>
        <taxon>Pelobatidae</taxon>
        <taxon>Pelobates</taxon>
    </lineage>
</organism>
<feature type="compositionally biased region" description="Polar residues" evidence="8">
    <location>
        <begin position="355"/>
        <end position="366"/>
    </location>
</feature>
<feature type="compositionally biased region" description="Basic and acidic residues" evidence="8">
    <location>
        <begin position="440"/>
        <end position="454"/>
    </location>
</feature>
<dbReference type="InterPro" id="IPR046964">
    <property type="entry name" value="RTN1-4"/>
</dbReference>
<keyword evidence="3 7" id="KW-0256">Endoplasmic reticulum</keyword>
<protein>
    <recommendedName>
        <fullName evidence="7">Reticulon</fullName>
    </recommendedName>
</protein>
<dbReference type="GO" id="GO:0005789">
    <property type="term" value="C:endoplasmic reticulum membrane"/>
    <property type="evidence" value="ECO:0007669"/>
    <property type="project" value="UniProtKB-SubCell"/>
</dbReference>
<keyword evidence="11" id="KW-1185">Reference proteome</keyword>
<evidence type="ECO:0000313" key="11">
    <source>
        <dbReference type="Proteomes" id="UP001295444"/>
    </source>
</evidence>